<dbReference type="Proteomes" id="UP000028545">
    <property type="component" value="Unassembled WGS sequence"/>
</dbReference>
<dbReference type="EMBL" id="JOWA01000105">
    <property type="protein sequence ID" value="KEZ41917.1"/>
    <property type="molecule type" value="Genomic_DNA"/>
</dbReference>
<organism evidence="6 7">
    <name type="scientific">Pseudallescheria apiosperma</name>
    <name type="common">Scedosporium apiospermum</name>
    <dbReference type="NCBI Taxonomy" id="563466"/>
    <lineage>
        <taxon>Eukaryota</taxon>
        <taxon>Fungi</taxon>
        <taxon>Dikarya</taxon>
        <taxon>Ascomycota</taxon>
        <taxon>Pezizomycotina</taxon>
        <taxon>Sordariomycetes</taxon>
        <taxon>Hypocreomycetidae</taxon>
        <taxon>Microascales</taxon>
        <taxon>Microascaceae</taxon>
        <taxon>Scedosporium</taxon>
    </lineage>
</organism>
<comment type="similarity">
    <text evidence="1">Belongs to the 3-hydroxyacyl-CoA dehydrogenase family.</text>
</comment>
<accession>A0A084G3K5</accession>
<dbReference type="GO" id="GO:0006631">
    <property type="term" value="P:fatty acid metabolic process"/>
    <property type="evidence" value="ECO:0007669"/>
    <property type="project" value="InterPro"/>
</dbReference>
<gene>
    <name evidence="6" type="ORF">SAPIO_CDS6618</name>
</gene>
<dbReference type="InterPro" id="IPR013328">
    <property type="entry name" value="6PGD_dom2"/>
</dbReference>
<dbReference type="SUPFAM" id="SSF48179">
    <property type="entry name" value="6-phosphogluconate dehydrogenase C-terminal domain-like"/>
    <property type="match status" value="1"/>
</dbReference>
<dbReference type="OrthoDB" id="2021159at2759"/>
<dbReference type="KEGG" id="sapo:SAPIO_CDS6618"/>
<evidence type="ECO:0000313" key="7">
    <source>
        <dbReference type="Proteomes" id="UP000028545"/>
    </source>
</evidence>
<comment type="caution">
    <text evidence="6">The sequence shown here is derived from an EMBL/GenBank/DDBJ whole genome shotgun (WGS) entry which is preliminary data.</text>
</comment>
<dbReference type="Pfam" id="PF02737">
    <property type="entry name" value="3HCDH_N"/>
    <property type="match status" value="1"/>
</dbReference>
<keyword evidence="3" id="KW-1133">Transmembrane helix</keyword>
<dbReference type="Pfam" id="PF00725">
    <property type="entry name" value="3HCDH"/>
    <property type="match status" value="1"/>
</dbReference>
<dbReference type="InterPro" id="IPR036291">
    <property type="entry name" value="NAD(P)-bd_dom_sf"/>
</dbReference>
<dbReference type="RefSeq" id="XP_016641716.1">
    <property type="nucleotide sequence ID" value="XM_016788672.1"/>
</dbReference>
<dbReference type="OMA" id="ALRWSFM"/>
<keyword evidence="3" id="KW-0812">Transmembrane</keyword>
<feature type="transmembrane region" description="Helical" evidence="3">
    <location>
        <begin position="6"/>
        <end position="26"/>
    </location>
</feature>
<proteinExistence type="inferred from homology"/>
<evidence type="ECO:0000256" key="3">
    <source>
        <dbReference type="SAM" id="Phobius"/>
    </source>
</evidence>
<dbReference type="Gene3D" id="3.40.50.720">
    <property type="entry name" value="NAD(P)-binding Rossmann-like Domain"/>
    <property type="match status" value="1"/>
</dbReference>
<evidence type="ECO:0000259" key="4">
    <source>
        <dbReference type="Pfam" id="PF00725"/>
    </source>
</evidence>
<dbReference type="PROSITE" id="PS00067">
    <property type="entry name" value="3HCDH"/>
    <property type="match status" value="1"/>
</dbReference>
<sequence>MSNYEYNAALIGTGTIGLSFAALHLMTISASGGKTRVSIYDPRPQLKEYIDETLPGYLSNVWASTAQKASYATAPTVSSLLESGQLVLAETLAAAVKDADLVQEQGPENVAFKQKIWAEIEANAPISALFWTSTSGITASTQGALMLQPERLLVLHPFNPPHIMPLLELVTSTSGADKASTSGEKTEEDVLVQRTLAYWNSRGRQPVILRKEVTGFVANRLAMALLREAAYLVEQGVASAADIDRIVEQSLGPRWAVHGPFWSYHAGGGAGQGLGAFFDKIGGTVQACWDDAGKVNLGEGDWQERLVKQVEGAYGVLGESQLKDRDDKMKQILDVTMQ</sequence>
<dbReference type="InterPro" id="IPR006108">
    <property type="entry name" value="3HC_DH_C"/>
</dbReference>
<dbReference type="GO" id="GO:0070403">
    <property type="term" value="F:NAD+ binding"/>
    <property type="evidence" value="ECO:0007669"/>
    <property type="project" value="InterPro"/>
</dbReference>
<evidence type="ECO:0000256" key="2">
    <source>
        <dbReference type="ARBA" id="ARBA00023002"/>
    </source>
</evidence>
<dbReference type="PANTHER" id="PTHR48075">
    <property type="entry name" value="3-HYDROXYACYL-COA DEHYDROGENASE FAMILY PROTEIN"/>
    <property type="match status" value="1"/>
</dbReference>
<dbReference type="HOGENOM" id="CLU_009834_0_1_1"/>
<keyword evidence="3" id="KW-0472">Membrane</keyword>
<name>A0A084G3K5_PSEDA</name>
<dbReference type="InterPro" id="IPR006180">
    <property type="entry name" value="3-OHacyl-CoA_DH_CS"/>
</dbReference>
<evidence type="ECO:0000313" key="6">
    <source>
        <dbReference type="EMBL" id="KEZ41917.1"/>
    </source>
</evidence>
<feature type="domain" description="3-hydroxyacyl-CoA dehydrogenase NAD binding" evidence="5">
    <location>
        <begin position="8"/>
        <end position="179"/>
    </location>
</feature>
<evidence type="ECO:0000259" key="5">
    <source>
        <dbReference type="Pfam" id="PF02737"/>
    </source>
</evidence>
<keyword evidence="2" id="KW-0560">Oxidoreductase</keyword>
<evidence type="ECO:0000256" key="1">
    <source>
        <dbReference type="ARBA" id="ARBA00009463"/>
    </source>
</evidence>
<dbReference type="Gene3D" id="1.10.1040.10">
    <property type="entry name" value="N-(1-d-carboxylethyl)-l-norvaline Dehydrogenase, domain 2"/>
    <property type="match status" value="1"/>
</dbReference>
<protein>
    <submittedName>
        <fullName evidence="6">Putative 3-hydroxyacyl-CoA dehyrogenase</fullName>
    </submittedName>
</protein>
<dbReference type="GeneID" id="27725690"/>
<dbReference type="PANTHER" id="PTHR48075:SF1">
    <property type="entry name" value="LAMBDA-CRYSTALLIN HOMOLOG"/>
    <property type="match status" value="1"/>
</dbReference>
<dbReference type="SUPFAM" id="SSF51735">
    <property type="entry name" value="NAD(P)-binding Rossmann-fold domains"/>
    <property type="match status" value="1"/>
</dbReference>
<dbReference type="VEuPathDB" id="FungiDB:SAPIO_CDS6618"/>
<keyword evidence="7" id="KW-1185">Reference proteome</keyword>
<dbReference type="AlphaFoldDB" id="A0A084G3K5"/>
<feature type="domain" description="3-hydroxyacyl-CoA dehydrogenase C-terminal" evidence="4">
    <location>
        <begin position="215"/>
        <end position="261"/>
    </location>
</feature>
<reference evidence="6 7" key="1">
    <citation type="journal article" date="2014" name="Genome Announc.">
        <title>Draft genome sequence of the pathogenic fungus Scedosporium apiospermum.</title>
        <authorList>
            <person name="Vandeputte P."/>
            <person name="Ghamrawi S."/>
            <person name="Rechenmann M."/>
            <person name="Iltis A."/>
            <person name="Giraud S."/>
            <person name="Fleury M."/>
            <person name="Thornton C."/>
            <person name="Delhaes L."/>
            <person name="Meyer W."/>
            <person name="Papon N."/>
            <person name="Bouchara J.P."/>
        </authorList>
    </citation>
    <scope>NUCLEOTIDE SEQUENCE [LARGE SCALE GENOMIC DNA]</scope>
    <source>
        <strain evidence="6 7">IHEM 14462</strain>
    </source>
</reference>
<dbReference type="GO" id="GO:0050104">
    <property type="term" value="F:L-gulonate 3-dehydrogenase activity"/>
    <property type="evidence" value="ECO:0007669"/>
    <property type="project" value="TreeGrafter"/>
</dbReference>
<dbReference type="InterPro" id="IPR008927">
    <property type="entry name" value="6-PGluconate_DH-like_C_sf"/>
</dbReference>
<dbReference type="InterPro" id="IPR006176">
    <property type="entry name" value="3-OHacyl-CoA_DH_NAD-bd"/>
</dbReference>